<evidence type="ECO:0008006" key="3">
    <source>
        <dbReference type="Google" id="ProtNLM"/>
    </source>
</evidence>
<accession>A0AAE3DU49</accession>
<reference evidence="1 2" key="1">
    <citation type="submission" date="2021-10" db="EMBL/GenBank/DDBJ databases">
        <title>Anaerobic single-cell dispensing facilitates the cultivation of human gut bacteria.</title>
        <authorList>
            <person name="Afrizal A."/>
        </authorList>
    </citation>
    <scope>NUCLEOTIDE SEQUENCE [LARGE SCALE GENOMIC DNA]</scope>
    <source>
        <strain evidence="1 2">CLA-AA-H277</strain>
    </source>
</reference>
<dbReference type="EMBL" id="JAJEPR010000022">
    <property type="protein sequence ID" value="MCC2190564.1"/>
    <property type="molecule type" value="Genomic_DNA"/>
</dbReference>
<comment type="caution">
    <text evidence="1">The sequence shown here is derived from an EMBL/GenBank/DDBJ whole genome shotgun (WGS) entry which is preliminary data.</text>
</comment>
<dbReference type="AlphaFoldDB" id="A0AAE3DU49"/>
<keyword evidence="2" id="KW-1185">Reference proteome</keyword>
<sequence length="179" mass="20941">MGVQLIFTVETNKKCNSDWIYIKDTVEHFYAYERTQLKLSVVYLDGKGNYSSKKKQKEIDSLISQYRATSKANQSKVICCFDCDDYDSKQEDRKFLEDAEKFCKDKGYEFVWFCKDVEQVYIGKRVAAMQKRKEAAKFAEKKQINTVAPENLTAVKYRVNRSNIMKVLDSCPELIRKNS</sequence>
<evidence type="ECO:0000313" key="2">
    <source>
        <dbReference type="Proteomes" id="UP001197875"/>
    </source>
</evidence>
<dbReference type="Proteomes" id="UP001197875">
    <property type="component" value="Unassembled WGS sequence"/>
</dbReference>
<gene>
    <name evidence="1" type="ORF">LKD71_12280</name>
</gene>
<protein>
    <recommendedName>
        <fullName evidence="3">DUF4276 family protein</fullName>
    </recommendedName>
</protein>
<organism evidence="1 2">
    <name type="scientific">Fusicatenibacter faecihominis</name>
    <dbReference type="NCBI Taxonomy" id="2881276"/>
    <lineage>
        <taxon>Bacteria</taxon>
        <taxon>Bacillati</taxon>
        <taxon>Bacillota</taxon>
        <taxon>Clostridia</taxon>
        <taxon>Lachnospirales</taxon>
        <taxon>Lachnospiraceae</taxon>
        <taxon>Fusicatenibacter</taxon>
    </lineage>
</organism>
<evidence type="ECO:0000313" key="1">
    <source>
        <dbReference type="EMBL" id="MCC2190564.1"/>
    </source>
</evidence>
<dbReference type="RefSeq" id="WP_227615636.1">
    <property type="nucleotide sequence ID" value="NZ_JAJEPR010000022.1"/>
</dbReference>
<proteinExistence type="predicted"/>
<name>A0AAE3DU49_9FIRM</name>